<feature type="transmembrane region" description="Helical" evidence="7">
    <location>
        <begin position="170"/>
        <end position="187"/>
    </location>
</feature>
<dbReference type="Pfam" id="PF07690">
    <property type="entry name" value="MFS_1"/>
    <property type="match status" value="1"/>
</dbReference>
<keyword evidence="5 7" id="KW-1133">Transmembrane helix</keyword>
<dbReference type="Gene3D" id="1.20.1250.20">
    <property type="entry name" value="MFS general substrate transporter like domains"/>
    <property type="match status" value="1"/>
</dbReference>
<dbReference type="PANTHER" id="PTHR43124:SF3">
    <property type="entry name" value="CHLORAMPHENICOL EFFLUX PUMP RV0191"/>
    <property type="match status" value="1"/>
</dbReference>
<evidence type="ECO:0000256" key="7">
    <source>
        <dbReference type="SAM" id="Phobius"/>
    </source>
</evidence>
<dbReference type="PANTHER" id="PTHR43124">
    <property type="entry name" value="PURINE EFFLUX PUMP PBUE"/>
    <property type="match status" value="1"/>
</dbReference>
<evidence type="ECO:0000256" key="1">
    <source>
        <dbReference type="ARBA" id="ARBA00004651"/>
    </source>
</evidence>
<evidence type="ECO:0000256" key="5">
    <source>
        <dbReference type="ARBA" id="ARBA00022989"/>
    </source>
</evidence>
<keyword evidence="10" id="KW-1185">Reference proteome</keyword>
<evidence type="ECO:0000256" key="3">
    <source>
        <dbReference type="ARBA" id="ARBA00022475"/>
    </source>
</evidence>
<feature type="transmembrane region" description="Helical" evidence="7">
    <location>
        <begin position="110"/>
        <end position="132"/>
    </location>
</feature>
<feature type="transmembrane region" description="Helical" evidence="7">
    <location>
        <begin position="280"/>
        <end position="297"/>
    </location>
</feature>
<feature type="transmembrane region" description="Helical" evidence="7">
    <location>
        <begin position="216"/>
        <end position="242"/>
    </location>
</feature>
<feature type="transmembrane region" description="Helical" evidence="7">
    <location>
        <begin position="254"/>
        <end position="273"/>
    </location>
</feature>
<organism evidence="9 10">
    <name type="scientific">Lentilactobacillus farraginis DSM 18382 = JCM 14108</name>
    <dbReference type="NCBI Taxonomy" id="1423743"/>
    <lineage>
        <taxon>Bacteria</taxon>
        <taxon>Bacillati</taxon>
        <taxon>Bacillota</taxon>
        <taxon>Bacilli</taxon>
        <taxon>Lactobacillales</taxon>
        <taxon>Lactobacillaceae</taxon>
        <taxon>Lentilactobacillus</taxon>
    </lineage>
</organism>
<keyword evidence="2" id="KW-0813">Transport</keyword>
<protein>
    <submittedName>
        <fullName evidence="9">Transporter, major facilitator family protein</fullName>
    </submittedName>
</protein>
<dbReference type="EMBL" id="AZFY01000077">
    <property type="protein sequence ID" value="KRM08600.1"/>
    <property type="molecule type" value="Genomic_DNA"/>
</dbReference>
<evidence type="ECO:0000259" key="8">
    <source>
        <dbReference type="PROSITE" id="PS50850"/>
    </source>
</evidence>
<name>A0A0R1VS60_9LACO</name>
<dbReference type="GO" id="GO:0022857">
    <property type="term" value="F:transmembrane transporter activity"/>
    <property type="evidence" value="ECO:0007669"/>
    <property type="project" value="InterPro"/>
</dbReference>
<evidence type="ECO:0000313" key="9">
    <source>
        <dbReference type="EMBL" id="KRM08600.1"/>
    </source>
</evidence>
<dbReference type="InterPro" id="IPR050189">
    <property type="entry name" value="MFS_Efflux_Transporters"/>
</dbReference>
<comment type="caution">
    <text evidence="9">The sequence shown here is derived from an EMBL/GenBank/DDBJ whole genome shotgun (WGS) entry which is preliminary data.</text>
</comment>
<dbReference type="GO" id="GO:0005886">
    <property type="term" value="C:plasma membrane"/>
    <property type="evidence" value="ECO:0007669"/>
    <property type="project" value="UniProtKB-SubCell"/>
</dbReference>
<evidence type="ECO:0000256" key="2">
    <source>
        <dbReference type="ARBA" id="ARBA00022448"/>
    </source>
</evidence>
<feature type="transmembrane region" description="Helical" evidence="7">
    <location>
        <begin position="337"/>
        <end position="358"/>
    </location>
</feature>
<feature type="transmembrane region" description="Helical" evidence="7">
    <location>
        <begin position="370"/>
        <end position="391"/>
    </location>
</feature>
<keyword evidence="4 7" id="KW-0812">Transmembrane</keyword>
<keyword evidence="6 7" id="KW-0472">Membrane</keyword>
<evidence type="ECO:0000256" key="6">
    <source>
        <dbReference type="ARBA" id="ARBA00023136"/>
    </source>
</evidence>
<comment type="subcellular location">
    <subcellularLocation>
        <location evidence="1">Cell membrane</location>
        <topology evidence="1">Multi-pass membrane protein</topology>
    </subcellularLocation>
</comment>
<dbReference type="PATRIC" id="fig|1423743.5.peg.103"/>
<feature type="transmembrane region" description="Helical" evidence="7">
    <location>
        <begin position="303"/>
        <end position="325"/>
    </location>
</feature>
<proteinExistence type="predicted"/>
<reference evidence="9 10" key="1">
    <citation type="journal article" date="2015" name="Genome Announc.">
        <title>Expanding the biotechnology potential of lactobacilli through comparative genomics of 213 strains and associated genera.</title>
        <authorList>
            <person name="Sun Z."/>
            <person name="Harris H.M."/>
            <person name="McCann A."/>
            <person name="Guo C."/>
            <person name="Argimon S."/>
            <person name="Zhang W."/>
            <person name="Yang X."/>
            <person name="Jeffery I.B."/>
            <person name="Cooney J.C."/>
            <person name="Kagawa T.F."/>
            <person name="Liu W."/>
            <person name="Song Y."/>
            <person name="Salvetti E."/>
            <person name="Wrobel A."/>
            <person name="Rasinkangas P."/>
            <person name="Parkhill J."/>
            <person name="Rea M.C."/>
            <person name="O'Sullivan O."/>
            <person name="Ritari J."/>
            <person name="Douillard F.P."/>
            <person name="Paul Ross R."/>
            <person name="Yang R."/>
            <person name="Briner A.E."/>
            <person name="Felis G.E."/>
            <person name="de Vos W.M."/>
            <person name="Barrangou R."/>
            <person name="Klaenhammer T.R."/>
            <person name="Caufield P.W."/>
            <person name="Cui Y."/>
            <person name="Zhang H."/>
            <person name="O'Toole P.W."/>
        </authorList>
    </citation>
    <scope>NUCLEOTIDE SEQUENCE [LARGE SCALE GENOMIC DNA]</scope>
    <source>
        <strain evidence="9 10">DSM 18382</strain>
    </source>
</reference>
<dbReference type="SUPFAM" id="SSF103473">
    <property type="entry name" value="MFS general substrate transporter"/>
    <property type="match status" value="1"/>
</dbReference>
<feature type="domain" description="Major facilitator superfamily (MFS) profile" evidence="8">
    <location>
        <begin position="14"/>
        <end position="396"/>
    </location>
</feature>
<evidence type="ECO:0000313" key="10">
    <source>
        <dbReference type="Proteomes" id="UP000051966"/>
    </source>
</evidence>
<dbReference type="InterPro" id="IPR036259">
    <property type="entry name" value="MFS_trans_sf"/>
</dbReference>
<accession>A0A0R1VS60</accession>
<sequence length="399" mass="42549">MRGKTAMTQQPKWRLAPALLSISILLTSANAVAGTIPLMVKQFPSVPLSQIESLTTIPSLSVLIFVILSNPIAKKLGNKVTVLVGVFIVLLAGLLPIVVNSFWLILGSRFLLGAGIGLFNAMAYSLISAYYEGTRRQTMMGYQGSVNSLGNILMFLISSFLIGFGWRQVYLYYFIAIPVLFLFWWGAPNDQTAEVSAERLSSQQPTSFGRLLKGRLLVYALLVLFSMMIMQTVIVKISGLILTAGYGKIADGSIALAILGVANMIGGTLYGRLFKLIHRLILPVGLLVAAIALFAMSRSNSLILTFTLTAIAGLSTSLVGPYLFAESAEIAGKGNETLASSILIVGINVGVFITPYVLSGLSNLIGSDQPAPILAAVSVILAVIGVLTLWLKESTAVAD</sequence>
<keyword evidence="3" id="KW-1003">Cell membrane</keyword>
<gene>
    <name evidence="9" type="ORF">FD41_GL000099</name>
</gene>
<evidence type="ECO:0000256" key="4">
    <source>
        <dbReference type="ARBA" id="ARBA00022692"/>
    </source>
</evidence>
<dbReference type="AlphaFoldDB" id="A0A0R1VS60"/>
<dbReference type="Proteomes" id="UP000051966">
    <property type="component" value="Unassembled WGS sequence"/>
</dbReference>
<feature type="transmembrane region" description="Helical" evidence="7">
    <location>
        <begin position="80"/>
        <end position="104"/>
    </location>
</feature>
<dbReference type="PROSITE" id="PS50850">
    <property type="entry name" value="MFS"/>
    <property type="match status" value="1"/>
</dbReference>
<feature type="transmembrane region" description="Helical" evidence="7">
    <location>
        <begin position="55"/>
        <end position="73"/>
    </location>
</feature>
<feature type="transmembrane region" description="Helical" evidence="7">
    <location>
        <begin position="144"/>
        <end position="164"/>
    </location>
</feature>
<dbReference type="InterPro" id="IPR020846">
    <property type="entry name" value="MFS_dom"/>
</dbReference>
<dbReference type="InterPro" id="IPR011701">
    <property type="entry name" value="MFS"/>
</dbReference>